<sequence>MGAAGDVKIATENLVYGMIFRISYRLVWRRYVVISYHSSCRPTKKENGYGSTIRILSNYG</sequence>
<proteinExistence type="predicted"/>
<gene>
    <name evidence="1" type="ORF">CLOSYM_01359</name>
</gene>
<protein>
    <submittedName>
        <fullName evidence="1">Uncharacterized protein</fullName>
    </submittedName>
</protein>
<name>A0ABC9U0J3_CLOSY</name>
<accession>A0ABC9U0J3</accession>
<dbReference type="EMBL" id="AWSU01000109">
    <property type="protein sequence ID" value="ERI78766.1"/>
    <property type="molecule type" value="Genomic_DNA"/>
</dbReference>
<evidence type="ECO:0000313" key="2">
    <source>
        <dbReference type="Proteomes" id="UP000016491"/>
    </source>
</evidence>
<reference evidence="1 2" key="1">
    <citation type="submission" date="2013-07" db="EMBL/GenBank/DDBJ databases">
        <authorList>
            <person name="Weinstock G."/>
            <person name="Sodergren E."/>
            <person name="Wylie T."/>
            <person name="Fulton L."/>
            <person name="Fulton R."/>
            <person name="Fronick C."/>
            <person name="O'Laughlin M."/>
            <person name="Godfrey J."/>
            <person name="Miner T."/>
            <person name="Herter B."/>
            <person name="Appelbaum E."/>
            <person name="Cordes M."/>
            <person name="Lek S."/>
            <person name="Wollam A."/>
            <person name="Pepin K.H."/>
            <person name="Palsikar V.B."/>
            <person name="Mitreva M."/>
            <person name="Wilson R.K."/>
        </authorList>
    </citation>
    <scope>NUCLEOTIDE SEQUENCE [LARGE SCALE GENOMIC DNA]</scope>
    <source>
        <strain evidence="1 2">ATCC 14940</strain>
    </source>
</reference>
<evidence type="ECO:0000313" key="1">
    <source>
        <dbReference type="EMBL" id="ERI78766.1"/>
    </source>
</evidence>
<organism evidence="1 2">
    <name type="scientific">[Clostridium] symbiosum ATCC 14940</name>
    <dbReference type="NCBI Taxonomy" id="411472"/>
    <lineage>
        <taxon>Bacteria</taxon>
        <taxon>Bacillati</taxon>
        <taxon>Bacillota</taxon>
        <taxon>Clostridia</taxon>
        <taxon>Lachnospirales</taxon>
        <taxon>Lachnospiraceae</taxon>
        <taxon>Otoolea</taxon>
    </lineage>
</organism>
<dbReference type="Proteomes" id="UP000016491">
    <property type="component" value="Unassembled WGS sequence"/>
</dbReference>
<comment type="caution">
    <text evidence="1">The sequence shown here is derived from an EMBL/GenBank/DDBJ whole genome shotgun (WGS) entry which is preliminary data.</text>
</comment>
<dbReference type="AlphaFoldDB" id="A0ABC9U0J3"/>